<sequence length="63" mass="7223">MSVKFIDGYGIMSYVMHVRRGPFPLKLVSVNILQLRSVNRRMWLSSDITTQQSKSKLIRPNGA</sequence>
<evidence type="ECO:0000313" key="1">
    <source>
        <dbReference type="EMBL" id="SFU57759.1"/>
    </source>
</evidence>
<proteinExistence type="predicted"/>
<protein>
    <submittedName>
        <fullName evidence="1">Uncharacterized protein</fullName>
    </submittedName>
</protein>
<accession>A0A1I7HAY6</accession>
<dbReference type="AlphaFoldDB" id="A0A1I7HAY6"/>
<evidence type="ECO:0000313" key="2">
    <source>
        <dbReference type="Proteomes" id="UP000182649"/>
    </source>
</evidence>
<gene>
    <name evidence="1" type="ORF">SAMN05216417_1085</name>
</gene>
<name>A0A1I7HAY6_9PROT</name>
<dbReference type="EMBL" id="FPBZ01000008">
    <property type="protein sequence ID" value="SFU57759.1"/>
    <property type="molecule type" value="Genomic_DNA"/>
</dbReference>
<organism evidence="1 2">
    <name type="scientific">Nitrosospira multiformis</name>
    <dbReference type="NCBI Taxonomy" id="1231"/>
    <lineage>
        <taxon>Bacteria</taxon>
        <taxon>Pseudomonadati</taxon>
        <taxon>Pseudomonadota</taxon>
        <taxon>Betaproteobacteria</taxon>
        <taxon>Nitrosomonadales</taxon>
        <taxon>Nitrosomonadaceae</taxon>
        <taxon>Nitrosospira</taxon>
    </lineage>
</organism>
<reference evidence="2" key="1">
    <citation type="submission" date="2016-10" db="EMBL/GenBank/DDBJ databases">
        <authorList>
            <person name="Varghese N."/>
            <person name="Submissions S."/>
        </authorList>
    </citation>
    <scope>NUCLEOTIDE SEQUENCE [LARGE SCALE GENOMIC DNA]</scope>
    <source>
        <strain evidence="2">Nl14</strain>
    </source>
</reference>
<dbReference type="Proteomes" id="UP000182649">
    <property type="component" value="Unassembled WGS sequence"/>
</dbReference>